<dbReference type="EMBL" id="QGMZ01000014">
    <property type="protein sequence ID" value="PWR75076.1"/>
    <property type="molecule type" value="Genomic_DNA"/>
</dbReference>
<organism evidence="1 2">
    <name type="scientific">Methanospirillum stamsii</name>
    <dbReference type="NCBI Taxonomy" id="1277351"/>
    <lineage>
        <taxon>Archaea</taxon>
        <taxon>Methanobacteriati</taxon>
        <taxon>Methanobacteriota</taxon>
        <taxon>Stenosarchaea group</taxon>
        <taxon>Methanomicrobia</taxon>
        <taxon>Methanomicrobiales</taxon>
        <taxon>Methanospirillaceae</taxon>
        <taxon>Methanospirillum</taxon>
    </lineage>
</organism>
<protein>
    <submittedName>
        <fullName evidence="1">DNA polymerase subunit beta</fullName>
    </submittedName>
</protein>
<dbReference type="GeneID" id="97611121"/>
<evidence type="ECO:0000313" key="2">
    <source>
        <dbReference type="Proteomes" id="UP000245934"/>
    </source>
</evidence>
<evidence type="ECO:0000313" key="1">
    <source>
        <dbReference type="EMBL" id="PWR75076.1"/>
    </source>
</evidence>
<accession>A0A2V2NBT0</accession>
<keyword evidence="2" id="KW-1185">Reference proteome</keyword>
<dbReference type="Proteomes" id="UP000245934">
    <property type="component" value="Unassembled WGS sequence"/>
</dbReference>
<sequence>MNPIRLRDFIKDKNGWYYAVAAYDNDSRIGSVLRYIPDNSGDRVDSAGTRYRKVDFEEAYQIISRAHPDWSDLVHRVPQSEVSSVLKPDERFEDIMASHSRVSKLVKALHLPPCSFGVTGSLLCGLGSVSSDIDGVVYGDAFRYAQKQLVQSIKEGSIEELSDELWNTVYKKRNPDTSYEEFILHEKRKLNRGQVDGTYFDLLYTRAYQDLPGFKMEKGEILGKKTIEAMVTDDRFVFDSPAIYEINHPEISRVLSFTHTYTGQAFTGELIEARGVIEQHGKEKWLVVGTTREAKGEHIRSLSLLEQAG</sequence>
<proteinExistence type="predicted"/>
<dbReference type="AlphaFoldDB" id="A0A2V2NBT0"/>
<comment type="caution">
    <text evidence="1">The sequence shown here is derived from an EMBL/GenBank/DDBJ whole genome shotgun (WGS) entry which is preliminary data.</text>
</comment>
<gene>
    <name evidence="1" type="ORF">DLD82_07185</name>
</gene>
<dbReference type="RefSeq" id="WP_109940506.1">
    <property type="nucleotide sequence ID" value="NZ_CP176366.1"/>
</dbReference>
<reference evidence="1 2" key="1">
    <citation type="submission" date="2018-05" db="EMBL/GenBank/DDBJ databases">
        <title>Draft genome of Methanospirillum stamsii Pt1.</title>
        <authorList>
            <person name="Dueholm M.S."/>
            <person name="Nielsen P.H."/>
            <person name="Bakmann L.F."/>
            <person name="Otzen D.E."/>
        </authorList>
    </citation>
    <scope>NUCLEOTIDE SEQUENCE [LARGE SCALE GENOMIC DNA]</scope>
    <source>
        <strain evidence="1 2">Pt1</strain>
    </source>
</reference>
<name>A0A2V2NBT0_9EURY</name>
<dbReference type="OrthoDB" id="18771at2157"/>